<reference evidence="1" key="1">
    <citation type="submission" date="2023-10" db="EMBL/GenBank/DDBJ databases">
        <authorList>
            <person name="Chen Y."/>
            <person name="Shah S."/>
            <person name="Dougan E. K."/>
            <person name="Thang M."/>
            <person name="Chan C."/>
        </authorList>
    </citation>
    <scope>NUCLEOTIDE SEQUENCE [LARGE SCALE GENOMIC DNA]</scope>
</reference>
<dbReference type="EMBL" id="CAUYUJ010015689">
    <property type="protein sequence ID" value="CAK0856996.1"/>
    <property type="molecule type" value="Genomic_DNA"/>
</dbReference>
<evidence type="ECO:0000313" key="2">
    <source>
        <dbReference type="Proteomes" id="UP001189429"/>
    </source>
</evidence>
<gene>
    <name evidence="1" type="ORF">PCOR1329_LOCUS47230</name>
</gene>
<organism evidence="1 2">
    <name type="scientific">Prorocentrum cordatum</name>
    <dbReference type="NCBI Taxonomy" id="2364126"/>
    <lineage>
        <taxon>Eukaryota</taxon>
        <taxon>Sar</taxon>
        <taxon>Alveolata</taxon>
        <taxon>Dinophyceae</taxon>
        <taxon>Prorocentrales</taxon>
        <taxon>Prorocentraceae</taxon>
        <taxon>Prorocentrum</taxon>
    </lineage>
</organism>
<keyword evidence="2" id="KW-1185">Reference proteome</keyword>
<proteinExistence type="predicted"/>
<comment type="caution">
    <text evidence="1">The sequence shown here is derived from an EMBL/GenBank/DDBJ whole genome shotgun (WGS) entry which is preliminary data.</text>
</comment>
<sequence length="770" mass="80638">MAAPASVLAELLQALAFTEKEPALSSCCLQPLADSLAAFLGALVSALEALEGAFAVPLPEHERGAALAREVEVLGTLSKMLEMASCRKVCAERQPGCRDVLARVIANHVDEHEVQVYGQWALAHLVGLGSTLDVVRPVFTNAVVLRAFLWTTADTSEELDWETKWALAQEALGTLGRHPDDVEMHQRCYQLIGARLTADQLGPGDQADPEVRRRSVLAASSVPALAHGLLRWVGAGSAGTKEACICALVALWQVYRGEGGSSDSWNLDAEARLREVEDQQRALSTALLRMSAEQAGGKLASYALDLLACTHGLPRLTQLLSSECAGAAAPRDLLWSTLASMGRLCRRACGAGEAADAVPVVLLALGDSPSSSLLELGVKVLSYCTDALCAELQGAGQQAPPAACLLERLRLCAERVAALVFRFQRERAGRWPTRSARALRAAAMADALCCHALRQSQQLREAAEARKASACWRSDSNTYTELESTLALQRTLWGAADVASSLRAALVGPVDTVPPDLGQEFFQVICYTLAEPDEQASAEDAAPVLEAVLMAADRFGSLAELESQTLGSIALALGQALRSLGRHHQALGPGQADLALRAAGALAGLLEHPLLPRRSAAASEVCGGLCAAASCGAWAQALLRAGAAEGAARVAAHLVETSGALVDPGSTDFGFALRALAEALEALQRLTGGQGGRGPAHMMAARPGVLLVQAAGLRALGRLAEDGAVPRSVDEARSLAEVARSALALHGGSAEHVRGPAERLLQRMASLSCG</sequence>
<dbReference type="Proteomes" id="UP001189429">
    <property type="component" value="Unassembled WGS sequence"/>
</dbReference>
<name>A0ABN9UDS5_9DINO</name>
<accession>A0ABN9UDS5</accession>
<evidence type="ECO:0000313" key="1">
    <source>
        <dbReference type="EMBL" id="CAK0856996.1"/>
    </source>
</evidence>
<protein>
    <submittedName>
        <fullName evidence="1">Uncharacterized protein</fullName>
    </submittedName>
</protein>